<keyword evidence="3" id="KW-1185">Reference proteome</keyword>
<sequence length="337" mass="36670">MKAYELQAFEKQYRLVFSERPSKPLKEDEIRVRVKACSLNYRDLVNQKNLAGRKVDGRIPLSDGAGEVVEIGATVTRFKLGERVAGCFFPKWIDGPFLMSNHQNDLGGTIDGMLAEEVIGSEQGFVSIPKNLTYEEAACLPCAGLTAWYALTARGNYQSGQSILVLGTGGVSIFGLQFGVALGAKVLVTSSSDAKLERTRTMGASATVNYKLTPAWEKEIFQLTEKRGVDHILEVGGPGTLEKSIACLAANGTIALIGVLTGFGSPNTSLFPLVAKNARLNGIYVGSRVEFEKMNAFIEARNIHPIIDKVFAFSQAEEAYRYLESASHFGKVVIKMD</sequence>
<dbReference type="Pfam" id="PF08240">
    <property type="entry name" value="ADH_N"/>
    <property type="match status" value="1"/>
</dbReference>
<dbReference type="PANTHER" id="PTHR45033">
    <property type="match status" value="1"/>
</dbReference>
<dbReference type="PANTHER" id="PTHR45033:SF2">
    <property type="entry name" value="ZINC-TYPE ALCOHOL DEHYDROGENASE-LIKE PROTEIN C1773.06C"/>
    <property type="match status" value="1"/>
</dbReference>
<dbReference type="InterPro" id="IPR036291">
    <property type="entry name" value="NAD(P)-bd_dom_sf"/>
</dbReference>
<accession>A0A8E6B8D5</accession>
<dbReference type="RefSeq" id="WP_213498132.1">
    <property type="nucleotide sequence ID" value="NZ_CP074694.1"/>
</dbReference>
<evidence type="ECO:0000313" key="3">
    <source>
        <dbReference type="Proteomes" id="UP000676194"/>
    </source>
</evidence>
<dbReference type="Gene3D" id="3.40.50.720">
    <property type="entry name" value="NAD(P)-binding Rossmann-like Domain"/>
    <property type="match status" value="1"/>
</dbReference>
<dbReference type="Pfam" id="PF00107">
    <property type="entry name" value="ADH_zinc_N"/>
    <property type="match status" value="1"/>
</dbReference>
<dbReference type="InterPro" id="IPR013154">
    <property type="entry name" value="ADH-like_N"/>
</dbReference>
<proteinExistence type="predicted"/>
<organism evidence="2 3">
    <name type="scientific">Telmatocola sphagniphila</name>
    <dbReference type="NCBI Taxonomy" id="1123043"/>
    <lineage>
        <taxon>Bacteria</taxon>
        <taxon>Pseudomonadati</taxon>
        <taxon>Planctomycetota</taxon>
        <taxon>Planctomycetia</taxon>
        <taxon>Gemmatales</taxon>
        <taxon>Gemmataceae</taxon>
    </lineage>
</organism>
<dbReference type="SUPFAM" id="SSF50129">
    <property type="entry name" value="GroES-like"/>
    <property type="match status" value="1"/>
</dbReference>
<evidence type="ECO:0000259" key="1">
    <source>
        <dbReference type="SMART" id="SM00829"/>
    </source>
</evidence>
<feature type="domain" description="Enoyl reductase (ER)" evidence="1">
    <location>
        <begin position="11"/>
        <end position="334"/>
    </location>
</feature>
<dbReference type="KEGG" id="tsph:KIH39_04815"/>
<dbReference type="SUPFAM" id="SSF51735">
    <property type="entry name" value="NAD(P)-binding Rossmann-fold domains"/>
    <property type="match status" value="1"/>
</dbReference>
<dbReference type="InterPro" id="IPR013149">
    <property type="entry name" value="ADH-like_C"/>
</dbReference>
<reference evidence="2" key="1">
    <citation type="submission" date="2021-05" db="EMBL/GenBank/DDBJ databases">
        <title>Complete genome sequence of the cellulolytic planctomycete Telmatocola sphagniphila SP2T and characterization of the first cellulase from planctomycetes.</title>
        <authorList>
            <person name="Rakitin A.L."/>
            <person name="Beletsky A.V."/>
            <person name="Naumoff D.G."/>
            <person name="Kulichevskaya I.S."/>
            <person name="Mardanov A.V."/>
            <person name="Ravin N.V."/>
            <person name="Dedysh S.N."/>
        </authorList>
    </citation>
    <scope>NUCLEOTIDE SEQUENCE</scope>
    <source>
        <strain evidence="2">SP2T</strain>
    </source>
</reference>
<dbReference type="SMART" id="SM00829">
    <property type="entry name" value="PKS_ER"/>
    <property type="match status" value="1"/>
</dbReference>
<evidence type="ECO:0000313" key="2">
    <source>
        <dbReference type="EMBL" id="QVL33242.1"/>
    </source>
</evidence>
<dbReference type="InterPro" id="IPR020843">
    <property type="entry name" value="ER"/>
</dbReference>
<dbReference type="InterPro" id="IPR052711">
    <property type="entry name" value="Zinc_ADH-like"/>
</dbReference>
<dbReference type="GO" id="GO:0016491">
    <property type="term" value="F:oxidoreductase activity"/>
    <property type="evidence" value="ECO:0007669"/>
    <property type="project" value="InterPro"/>
</dbReference>
<dbReference type="EMBL" id="CP074694">
    <property type="protein sequence ID" value="QVL33242.1"/>
    <property type="molecule type" value="Genomic_DNA"/>
</dbReference>
<dbReference type="Gene3D" id="3.90.180.10">
    <property type="entry name" value="Medium-chain alcohol dehydrogenases, catalytic domain"/>
    <property type="match status" value="1"/>
</dbReference>
<dbReference type="AlphaFoldDB" id="A0A8E6B8D5"/>
<gene>
    <name evidence="2" type="ORF">KIH39_04815</name>
</gene>
<protein>
    <submittedName>
        <fullName evidence="2">NAD(P)-dependent alcohol dehydrogenase</fullName>
    </submittedName>
</protein>
<dbReference type="InterPro" id="IPR011032">
    <property type="entry name" value="GroES-like_sf"/>
</dbReference>
<name>A0A8E6B8D5_9BACT</name>
<dbReference type="CDD" id="cd08276">
    <property type="entry name" value="MDR7"/>
    <property type="match status" value="1"/>
</dbReference>
<dbReference type="Proteomes" id="UP000676194">
    <property type="component" value="Chromosome"/>
</dbReference>